<comment type="caution">
    <text evidence="1">The sequence shown here is derived from an EMBL/GenBank/DDBJ whole genome shotgun (WGS) entry which is preliminary data.</text>
</comment>
<evidence type="ECO:0008006" key="3">
    <source>
        <dbReference type="Google" id="ProtNLM"/>
    </source>
</evidence>
<protein>
    <recommendedName>
        <fullName evidence="3">Phenylacetic acid degradation b</fullName>
    </recommendedName>
</protein>
<dbReference type="Proteomes" id="UP000306477">
    <property type="component" value="Unassembled WGS sequence"/>
</dbReference>
<dbReference type="STRING" id="1033734.GCA_000285535_02902"/>
<keyword evidence="2" id="KW-1185">Reference proteome</keyword>
<dbReference type="RefSeq" id="WP_136381539.1">
    <property type="nucleotide sequence ID" value="NZ_SLUB01000065.1"/>
</dbReference>
<accession>A0A4S3PL27</accession>
<proteinExistence type="predicted"/>
<dbReference type="EMBL" id="SLUB01000065">
    <property type="protein sequence ID" value="THE09725.1"/>
    <property type="molecule type" value="Genomic_DNA"/>
</dbReference>
<organism evidence="1 2">
    <name type="scientific">Bacillus timonensis</name>
    <dbReference type="NCBI Taxonomy" id="1033734"/>
    <lineage>
        <taxon>Bacteria</taxon>
        <taxon>Bacillati</taxon>
        <taxon>Bacillota</taxon>
        <taxon>Bacilli</taxon>
        <taxon>Bacillales</taxon>
        <taxon>Bacillaceae</taxon>
        <taxon>Bacillus</taxon>
    </lineage>
</organism>
<gene>
    <name evidence="1" type="ORF">E1I69_21210</name>
</gene>
<reference evidence="1 2" key="1">
    <citation type="journal article" date="2019" name="Indoor Air">
        <title>Impacts of indoor surface finishes on bacterial viability.</title>
        <authorList>
            <person name="Hu J."/>
            <person name="Maamar S.B."/>
            <person name="Glawe A.J."/>
            <person name="Gottel N."/>
            <person name="Gilbert J.A."/>
            <person name="Hartmann E.M."/>
        </authorList>
    </citation>
    <scope>NUCLEOTIDE SEQUENCE [LARGE SCALE GENOMIC DNA]</scope>
    <source>
        <strain evidence="1 2">AF060A6</strain>
    </source>
</reference>
<dbReference type="InterPro" id="IPR038693">
    <property type="entry name" value="PaaB_sf"/>
</dbReference>
<evidence type="ECO:0000313" key="1">
    <source>
        <dbReference type="EMBL" id="THE09725.1"/>
    </source>
</evidence>
<name>A0A4S3PL27_9BACI</name>
<evidence type="ECO:0000313" key="2">
    <source>
        <dbReference type="Proteomes" id="UP000306477"/>
    </source>
</evidence>
<dbReference type="Gene3D" id="3.10.20.520">
    <property type="entry name" value="Phenylacetic acid degradation B"/>
    <property type="match status" value="1"/>
</dbReference>
<dbReference type="AlphaFoldDB" id="A0A4S3PL27"/>
<sequence length="74" mass="8623">MTVEAATKHDYLLLTRINRGDELIHVGTFKAVNDNLAKIYAQHIYDEEDWVEMYVVKKENLVCVRSPEPLFAKE</sequence>
<dbReference type="OrthoDB" id="2680283at2"/>